<dbReference type="RefSeq" id="WP_406786352.1">
    <property type="nucleotide sequence ID" value="NZ_JBJIAA010000003.1"/>
</dbReference>
<dbReference type="Proteomes" id="UP001623592">
    <property type="component" value="Unassembled WGS sequence"/>
</dbReference>
<dbReference type="EMBL" id="JBJIAA010000003">
    <property type="protein sequence ID" value="MFL0249683.1"/>
    <property type="molecule type" value="Genomic_DNA"/>
</dbReference>
<keyword evidence="3" id="KW-1185">Reference proteome</keyword>
<gene>
    <name evidence="2" type="ORF">ACJDT4_04550</name>
</gene>
<keyword evidence="1" id="KW-1133">Transmembrane helix</keyword>
<name>A0ABW8TD75_9CLOT</name>
<evidence type="ECO:0000256" key="1">
    <source>
        <dbReference type="SAM" id="Phobius"/>
    </source>
</evidence>
<reference evidence="2 3" key="1">
    <citation type="submission" date="2024-11" db="EMBL/GenBank/DDBJ databases">
        <authorList>
            <person name="Heng Y.C."/>
            <person name="Lim A.C.H."/>
            <person name="Lee J.K.Y."/>
            <person name="Kittelmann S."/>
        </authorList>
    </citation>
    <scope>NUCLEOTIDE SEQUENCE [LARGE SCALE GENOMIC DNA]</scope>
    <source>
        <strain evidence="2 3">WILCCON 0114</strain>
    </source>
</reference>
<evidence type="ECO:0000313" key="2">
    <source>
        <dbReference type="EMBL" id="MFL0249683.1"/>
    </source>
</evidence>
<accession>A0ABW8TD75</accession>
<keyword evidence="1" id="KW-0812">Transmembrane</keyword>
<organism evidence="2 3">
    <name type="scientific">Clostridium neuense</name>
    <dbReference type="NCBI Taxonomy" id="1728934"/>
    <lineage>
        <taxon>Bacteria</taxon>
        <taxon>Bacillati</taxon>
        <taxon>Bacillota</taxon>
        <taxon>Clostridia</taxon>
        <taxon>Eubacteriales</taxon>
        <taxon>Clostridiaceae</taxon>
        <taxon>Clostridium</taxon>
    </lineage>
</organism>
<protein>
    <submittedName>
        <fullName evidence="2">Uncharacterized protein</fullName>
    </submittedName>
</protein>
<keyword evidence="1" id="KW-0472">Membrane</keyword>
<feature type="transmembrane region" description="Helical" evidence="1">
    <location>
        <begin position="29"/>
        <end position="58"/>
    </location>
</feature>
<evidence type="ECO:0000313" key="3">
    <source>
        <dbReference type="Proteomes" id="UP001623592"/>
    </source>
</evidence>
<sequence>MQDNFYEQFVGAHESTLYKVVNIEMKLSIVFGVICLFSTAILGLLGIILCVLCAIIYFGLIILKRKTYVDYEYDFTNGEIDIVSIGDKIKRKLIVSFDVKDIELLAAKDSDEVREISNKPDKILKCYPKDTEEKIYTIILSGGSGRARIEFVPDKDFLNLCFQKNPRAVKRGFF</sequence>
<comment type="caution">
    <text evidence="2">The sequence shown here is derived from an EMBL/GenBank/DDBJ whole genome shotgun (WGS) entry which is preliminary data.</text>
</comment>
<proteinExistence type="predicted"/>